<evidence type="ECO:0000256" key="4">
    <source>
        <dbReference type="ARBA" id="ARBA00022840"/>
    </source>
</evidence>
<sequence length="646" mass="69819">MTTGAAARARKRSHGPRHRQDMVAGPDPLFGPGLRIAHEKDRDTAGGGPAALWRLPVLVGMTARLGWRADRWGLLAVAAGQLASAAATTVTYLTTQRLLTGMFSAGPAGRKVEMLTSVLVVMVVAMMVRGLSGALTTGASGRLGPRISRSAHTALLERAAEVELARMEDPAFHNLLLAAQRGADATRRVTERVVGLSGGLMAIVAAVAVLATMDALLVPLLLLTLVPQAWGMARTVGARHASITRWMELTRQLDQLSMLLTHRESAEEVRVHRMGRFLLHHYRRLAMHSEQEQARLARREACVKMIAGAVSGAAGAYAYGLLAFLVATGRMSFAVAGTAAFAIRSSSMSLTSLVMQTQTIHEDAMYIADWRRACTRADESAIPSPGARLPGDPEVISTHRLCFTYPGARRPALDGVDVRVRRGEVVAFVGENGSGKSTLAKLLAGLYVPSEGAVLWDGVPTNLVDRRDLFDRISLVSQDFVQWPFTARMNVAVGRADRPLDERLLRRAAAAMGAEPVVARLDDGWDTLLAREFWGGTNLSGGQWQRLGLARAWYRDAPVLVVDEPTSALDPTAEIEIFDRIMELAGRGRTVILITHRLASVARADRIYVLDGGVVVEQGTHDRLLRSDGVYAAMYRAQAAQYEAAG</sequence>
<feature type="transmembrane region" description="Helical" evidence="8">
    <location>
        <begin position="72"/>
        <end position="94"/>
    </location>
</feature>
<dbReference type="EMBL" id="BAAAZG010000052">
    <property type="protein sequence ID" value="GAA4095794.1"/>
    <property type="molecule type" value="Genomic_DNA"/>
</dbReference>
<gene>
    <name evidence="11" type="ORF">GCM10022214_68910</name>
</gene>
<feature type="domain" description="ABC transmembrane type-1" evidence="10">
    <location>
        <begin position="75"/>
        <end position="362"/>
    </location>
</feature>
<evidence type="ECO:0000256" key="6">
    <source>
        <dbReference type="ARBA" id="ARBA00023136"/>
    </source>
</evidence>
<dbReference type="InterPro" id="IPR017871">
    <property type="entry name" value="ABC_transporter-like_CS"/>
</dbReference>
<keyword evidence="12" id="KW-1185">Reference proteome</keyword>
<dbReference type="SUPFAM" id="SSF52540">
    <property type="entry name" value="P-loop containing nucleoside triphosphate hydrolases"/>
    <property type="match status" value="1"/>
</dbReference>
<dbReference type="InterPro" id="IPR011527">
    <property type="entry name" value="ABC1_TM_dom"/>
</dbReference>
<dbReference type="PROSITE" id="PS00211">
    <property type="entry name" value="ABC_TRANSPORTER_1"/>
    <property type="match status" value="1"/>
</dbReference>
<dbReference type="InterPro" id="IPR003593">
    <property type="entry name" value="AAA+_ATPase"/>
</dbReference>
<feature type="domain" description="ABC transporter" evidence="9">
    <location>
        <begin position="396"/>
        <end position="637"/>
    </location>
</feature>
<name>A0ABP7WSM5_9ACTN</name>
<keyword evidence="3" id="KW-0547">Nucleotide-binding</keyword>
<dbReference type="PROSITE" id="PS50929">
    <property type="entry name" value="ABC_TM1F"/>
    <property type="match status" value="1"/>
</dbReference>
<dbReference type="PROSITE" id="PS50893">
    <property type="entry name" value="ABC_TRANSPORTER_2"/>
    <property type="match status" value="1"/>
</dbReference>
<organism evidence="11 12">
    <name type="scientific">Actinomadura miaoliensis</name>
    <dbReference type="NCBI Taxonomy" id="430685"/>
    <lineage>
        <taxon>Bacteria</taxon>
        <taxon>Bacillati</taxon>
        <taxon>Actinomycetota</taxon>
        <taxon>Actinomycetes</taxon>
        <taxon>Streptosporangiales</taxon>
        <taxon>Thermomonosporaceae</taxon>
        <taxon>Actinomadura</taxon>
    </lineage>
</organism>
<keyword evidence="6 8" id="KW-0472">Membrane</keyword>
<dbReference type="Gene3D" id="3.40.50.300">
    <property type="entry name" value="P-loop containing nucleotide triphosphate hydrolases"/>
    <property type="match status" value="1"/>
</dbReference>
<dbReference type="InterPro" id="IPR039421">
    <property type="entry name" value="Type_1_exporter"/>
</dbReference>
<evidence type="ECO:0000256" key="5">
    <source>
        <dbReference type="ARBA" id="ARBA00022989"/>
    </source>
</evidence>
<dbReference type="Gene3D" id="1.20.1560.10">
    <property type="entry name" value="ABC transporter type 1, transmembrane domain"/>
    <property type="match status" value="1"/>
</dbReference>
<dbReference type="InterPro" id="IPR003439">
    <property type="entry name" value="ABC_transporter-like_ATP-bd"/>
</dbReference>
<evidence type="ECO:0000259" key="9">
    <source>
        <dbReference type="PROSITE" id="PS50893"/>
    </source>
</evidence>
<evidence type="ECO:0000256" key="3">
    <source>
        <dbReference type="ARBA" id="ARBA00022741"/>
    </source>
</evidence>
<feature type="region of interest" description="Disordered" evidence="7">
    <location>
        <begin position="1"/>
        <end position="26"/>
    </location>
</feature>
<keyword evidence="2 8" id="KW-0812">Transmembrane</keyword>
<comment type="subcellular location">
    <subcellularLocation>
        <location evidence="1">Cell membrane</location>
        <topology evidence="1">Multi-pass membrane protein</topology>
    </subcellularLocation>
</comment>
<feature type="compositionally biased region" description="Basic residues" evidence="7">
    <location>
        <begin position="8"/>
        <end position="17"/>
    </location>
</feature>
<evidence type="ECO:0000256" key="8">
    <source>
        <dbReference type="SAM" id="Phobius"/>
    </source>
</evidence>
<accession>A0ABP7WSM5</accession>
<evidence type="ECO:0000256" key="7">
    <source>
        <dbReference type="SAM" id="MobiDB-lite"/>
    </source>
</evidence>
<feature type="transmembrane region" description="Helical" evidence="8">
    <location>
        <begin position="193"/>
        <end position="211"/>
    </location>
</feature>
<dbReference type="SMART" id="SM00382">
    <property type="entry name" value="AAA"/>
    <property type="match status" value="1"/>
</dbReference>
<dbReference type="Pfam" id="PF00005">
    <property type="entry name" value="ABC_tran"/>
    <property type="match status" value="1"/>
</dbReference>
<evidence type="ECO:0000259" key="10">
    <source>
        <dbReference type="PROSITE" id="PS50929"/>
    </source>
</evidence>
<dbReference type="Proteomes" id="UP001500683">
    <property type="component" value="Unassembled WGS sequence"/>
</dbReference>
<comment type="caution">
    <text evidence="11">The sequence shown here is derived from an EMBL/GenBank/DDBJ whole genome shotgun (WGS) entry which is preliminary data.</text>
</comment>
<proteinExistence type="predicted"/>
<dbReference type="SUPFAM" id="SSF90123">
    <property type="entry name" value="ABC transporter transmembrane region"/>
    <property type="match status" value="1"/>
</dbReference>
<dbReference type="InterPro" id="IPR036640">
    <property type="entry name" value="ABC1_TM_sf"/>
</dbReference>
<dbReference type="GO" id="GO:0005524">
    <property type="term" value="F:ATP binding"/>
    <property type="evidence" value="ECO:0007669"/>
    <property type="project" value="UniProtKB-KW"/>
</dbReference>
<evidence type="ECO:0000313" key="11">
    <source>
        <dbReference type="EMBL" id="GAA4095794.1"/>
    </source>
</evidence>
<dbReference type="InterPro" id="IPR027417">
    <property type="entry name" value="P-loop_NTPase"/>
</dbReference>
<protein>
    <submittedName>
        <fullName evidence="11">ABC transporter ATP-binding protein</fullName>
    </submittedName>
</protein>
<feature type="transmembrane region" description="Helical" evidence="8">
    <location>
        <begin position="305"/>
        <end position="327"/>
    </location>
</feature>
<feature type="transmembrane region" description="Helical" evidence="8">
    <location>
        <begin position="114"/>
        <end position="139"/>
    </location>
</feature>
<reference evidence="12" key="1">
    <citation type="journal article" date="2019" name="Int. J. Syst. Evol. Microbiol.">
        <title>The Global Catalogue of Microorganisms (GCM) 10K type strain sequencing project: providing services to taxonomists for standard genome sequencing and annotation.</title>
        <authorList>
            <consortium name="The Broad Institute Genomics Platform"/>
            <consortium name="The Broad Institute Genome Sequencing Center for Infectious Disease"/>
            <person name="Wu L."/>
            <person name="Ma J."/>
        </authorList>
    </citation>
    <scope>NUCLEOTIDE SEQUENCE [LARGE SCALE GENOMIC DNA]</scope>
    <source>
        <strain evidence="12">JCM 16702</strain>
    </source>
</reference>
<evidence type="ECO:0000256" key="2">
    <source>
        <dbReference type="ARBA" id="ARBA00022692"/>
    </source>
</evidence>
<feature type="transmembrane region" description="Helical" evidence="8">
    <location>
        <begin position="217"/>
        <end position="237"/>
    </location>
</feature>
<evidence type="ECO:0000256" key="1">
    <source>
        <dbReference type="ARBA" id="ARBA00004651"/>
    </source>
</evidence>
<evidence type="ECO:0000313" key="12">
    <source>
        <dbReference type="Proteomes" id="UP001500683"/>
    </source>
</evidence>
<keyword evidence="5 8" id="KW-1133">Transmembrane helix</keyword>
<dbReference type="PANTHER" id="PTHR43394:SF1">
    <property type="entry name" value="ATP-BINDING CASSETTE SUB-FAMILY B MEMBER 10, MITOCHONDRIAL"/>
    <property type="match status" value="1"/>
</dbReference>
<dbReference type="PANTHER" id="PTHR43394">
    <property type="entry name" value="ATP-DEPENDENT PERMEASE MDL1, MITOCHONDRIAL"/>
    <property type="match status" value="1"/>
</dbReference>
<keyword evidence="4 11" id="KW-0067">ATP-binding</keyword>